<dbReference type="Pfam" id="PF00006">
    <property type="entry name" value="ATP-synt_ab"/>
    <property type="match status" value="1"/>
</dbReference>
<evidence type="ECO:0000256" key="7">
    <source>
        <dbReference type="ARBA" id="ARBA00022884"/>
    </source>
</evidence>
<dbReference type="InterPro" id="IPR027417">
    <property type="entry name" value="P-loop_NTPase"/>
</dbReference>
<keyword evidence="4 12" id="KW-0378">Hydrolase</keyword>
<keyword evidence="5 12" id="KW-0347">Helicase</keyword>
<dbReference type="Pfam" id="PF07497">
    <property type="entry name" value="Rho_RNA_bind"/>
    <property type="match status" value="1"/>
</dbReference>
<evidence type="ECO:0000256" key="1">
    <source>
        <dbReference type="ARBA" id="ARBA00009018"/>
    </source>
</evidence>
<dbReference type="HAMAP" id="MF_00376">
    <property type="entry name" value="Dephospho_CoA_kinase"/>
    <property type="match status" value="1"/>
</dbReference>
<dbReference type="InterPro" id="IPR000194">
    <property type="entry name" value="ATPase_F1/V1/A1_a/bsu_nucl-bd"/>
</dbReference>
<feature type="binding site" evidence="12">
    <location>
        <begin position="439"/>
        <end position="444"/>
    </location>
    <ligand>
        <name>ATP</name>
        <dbReference type="ChEBI" id="CHEBI:30616"/>
    </ligand>
</feature>
<name>A0ABN6GZ15_9BACT</name>
<dbReference type="Gene3D" id="3.40.50.300">
    <property type="entry name" value="P-loop containing nucleotide triphosphate hydrolases"/>
    <property type="match status" value="2"/>
</dbReference>
<evidence type="ECO:0000256" key="8">
    <source>
        <dbReference type="ARBA" id="ARBA00022993"/>
    </source>
</evidence>
<evidence type="ECO:0000256" key="10">
    <source>
        <dbReference type="ARBA" id="ARBA00023163"/>
    </source>
</evidence>
<keyword evidence="6 11" id="KW-0067">ATP-binding</keyword>
<evidence type="ECO:0000256" key="9">
    <source>
        <dbReference type="ARBA" id="ARBA00023015"/>
    </source>
</evidence>
<keyword evidence="11" id="KW-0808">Transferase</keyword>
<dbReference type="Gene3D" id="2.40.50.140">
    <property type="entry name" value="Nucleic acid-binding proteins"/>
    <property type="match status" value="1"/>
</dbReference>
<keyword evidence="10 12" id="KW-0804">Transcription</keyword>
<keyword evidence="9 12" id="KW-0805">Transcription regulation</keyword>
<dbReference type="PROSITE" id="PS51856">
    <property type="entry name" value="RHO_RNA_BD"/>
    <property type="match status" value="1"/>
</dbReference>
<sequence>MLRPLRLLEVVSIPSVAVSVCFLRWTDGSEPKEFTNGRGAILRPFFMLTEAMRVLALTGGIASGKSTACRLFAELCPGLVLFESDASVRRLLAEDAKVIADVTGRFGDGCLLESGGIDRSVLRGRVFGDDAARRDLEAILHPRVREECLESLESARKLGAPLFLADIPLLFENGFDFGQEMNLLIAVGVDTQLRRLKDRNGFDDDLSRSILAAQMPTAEKMSRADVVFWNEGPPRLLRSQIQRFLNSHSNMSEETPDPVTTSEEVPSKPTMVIDINEFRTKPLGELQAMADAVPGRMSAAPTKAQLVFELLSFHAREGADLVGEGIVEQAKENYAMLRDPSRSFRTSPDDLHLNGNLLSEFGIKPGHRVKVRVRCPRERDKFLSAVEVLEIEGKPAAEFDPGKDFDKLTPLFPDERLMLEAPGPAGFSPRAIDLIAPLGKGQRGLIVAPPRGGKTILLKQIAKAIRANHKEVELIVVLLDERPEEVTDFEETVGATVYASTFDEMPKRHAQVADLVIERAKRLVEQKRDVVLLLDSLTRLARGHNSANQGGPIGSGGISPVALQKSRKFFGNARNVEEGGSLTILATALIETENRMDDVIFEEFKGTGNMEVRLDRELAERRIFPAIHIPQSGTRNDDRLYHADEFPRVLDLRRQLAQLPVGEAIETLMKNLSATQNNTELLLRGLR</sequence>
<dbReference type="Proteomes" id="UP001374893">
    <property type="component" value="Chromosome"/>
</dbReference>
<gene>
    <name evidence="12" type="primary">rho</name>
    <name evidence="11" type="synonym">coaE</name>
    <name evidence="15" type="ORF">HAHE_04350</name>
</gene>
<keyword evidence="2 12" id="KW-0806">Transcription termination</keyword>
<evidence type="ECO:0000256" key="2">
    <source>
        <dbReference type="ARBA" id="ARBA00022472"/>
    </source>
</evidence>
<comment type="function">
    <text evidence="11">Catalyzes the phosphorylation of the 3'-hydroxyl group of dephosphocoenzyme A to form coenzyme A.</text>
</comment>
<evidence type="ECO:0000256" key="12">
    <source>
        <dbReference type="HAMAP-Rule" id="MF_01884"/>
    </source>
</evidence>
<evidence type="ECO:0000256" key="4">
    <source>
        <dbReference type="ARBA" id="ARBA00022801"/>
    </source>
</evidence>
<accession>A0ABN6GZ15</accession>
<keyword evidence="16" id="KW-1185">Reference proteome</keyword>
<keyword evidence="11" id="KW-0963">Cytoplasm</keyword>
<comment type="catalytic activity">
    <reaction evidence="11">
        <text>3'-dephospho-CoA + ATP = ADP + CoA + H(+)</text>
        <dbReference type="Rhea" id="RHEA:18245"/>
        <dbReference type="ChEBI" id="CHEBI:15378"/>
        <dbReference type="ChEBI" id="CHEBI:30616"/>
        <dbReference type="ChEBI" id="CHEBI:57287"/>
        <dbReference type="ChEBI" id="CHEBI:57328"/>
        <dbReference type="ChEBI" id="CHEBI:456216"/>
        <dbReference type="EC" id="2.7.1.24"/>
    </reaction>
</comment>
<evidence type="ECO:0000256" key="6">
    <source>
        <dbReference type="ARBA" id="ARBA00022840"/>
    </source>
</evidence>
<feature type="domain" description="Rho RNA-BD" evidence="14">
    <location>
        <begin position="320"/>
        <end position="395"/>
    </location>
</feature>
<dbReference type="EC" id="3.6.4.-" evidence="12"/>
<protein>
    <recommendedName>
        <fullName evidence="11 12">Multifunctional fusion protein</fullName>
    </recommendedName>
    <domain>
        <recommendedName>
            <fullName evidence="11">Dephospho-CoA kinase</fullName>
            <ecNumber evidence="11">2.7.1.24</ecNumber>
        </recommendedName>
        <alternativeName>
            <fullName evidence="11">Dephosphocoenzyme A kinase</fullName>
        </alternativeName>
    </domain>
    <domain>
        <recommendedName>
            <fullName evidence="12">Transcription termination factor Rho</fullName>
            <ecNumber evidence="12">3.6.4.-</ecNumber>
        </recommendedName>
        <alternativeName>
            <fullName evidence="12">ATP-dependent helicase Rho</fullName>
        </alternativeName>
    </domain>
</protein>
<evidence type="ECO:0000256" key="5">
    <source>
        <dbReference type="ARBA" id="ARBA00022806"/>
    </source>
</evidence>
<dbReference type="CDD" id="cd02022">
    <property type="entry name" value="DPCK"/>
    <property type="match status" value="1"/>
</dbReference>
<dbReference type="InterPro" id="IPR001977">
    <property type="entry name" value="Depp_CoAkinase"/>
</dbReference>
<dbReference type="PANTHER" id="PTHR46425">
    <property type="entry name" value="TRANSCRIPTION TERMINATION FACTOR RHO"/>
    <property type="match status" value="1"/>
</dbReference>
<keyword evidence="8 11" id="KW-0173">Coenzyme A biosynthesis</keyword>
<reference evidence="15 16" key="1">
    <citation type="submission" date="2021-06" db="EMBL/GenBank/DDBJ databases">
        <title>Complete genome of Haloferula helveola possessing various polysaccharide degrading enzymes.</title>
        <authorList>
            <person name="Takami H."/>
            <person name="Huang C."/>
            <person name="Hamasaki K."/>
        </authorList>
    </citation>
    <scope>NUCLEOTIDE SEQUENCE [LARGE SCALE GENOMIC DNA]</scope>
    <source>
        <strain evidence="15 16">CN-1</strain>
    </source>
</reference>
<comment type="similarity">
    <text evidence="12 13">Belongs to the Rho family.</text>
</comment>
<dbReference type="InterPro" id="IPR003593">
    <property type="entry name" value="AAA+_ATPase"/>
</dbReference>
<evidence type="ECO:0000259" key="14">
    <source>
        <dbReference type="PROSITE" id="PS51856"/>
    </source>
</evidence>
<comment type="similarity">
    <text evidence="1 11">Belongs to the CoaE family.</text>
</comment>
<keyword evidence="7 12" id="KW-0694">RNA-binding</keyword>
<dbReference type="PANTHER" id="PTHR46425:SF1">
    <property type="entry name" value="TRANSCRIPTION TERMINATION FACTOR RHO"/>
    <property type="match status" value="1"/>
</dbReference>
<dbReference type="Pfam" id="PF01121">
    <property type="entry name" value="CoaE"/>
    <property type="match status" value="1"/>
</dbReference>
<feature type="binding site" evidence="12">
    <location>
        <begin position="451"/>
        <end position="456"/>
    </location>
    <ligand>
        <name>ATP</name>
        <dbReference type="ChEBI" id="CHEBI:30616"/>
    </ligand>
</feature>
<keyword evidence="3 11" id="KW-0547">Nucleotide-binding</keyword>
<dbReference type="InterPro" id="IPR011113">
    <property type="entry name" value="Rho_RNA-bd"/>
</dbReference>
<organism evidence="15 16">
    <name type="scientific">Haloferula helveola</name>
    <dbReference type="NCBI Taxonomy" id="490095"/>
    <lineage>
        <taxon>Bacteria</taxon>
        <taxon>Pseudomonadati</taxon>
        <taxon>Verrucomicrobiota</taxon>
        <taxon>Verrucomicrobiia</taxon>
        <taxon>Verrucomicrobiales</taxon>
        <taxon>Verrucomicrobiaceae</taxon>
        <taxon>Haloferula</taxon>
    </lineage>
</organism>
<dbReference type="PROSITE" id="PS51219">
    <property type="entry name" value="DPCK"/>
    <property type="match status" value="1"/>
</dbReference>
<dbReference type="InterPro" id="IPR012340">
    <property type="entry name" value="NA-bd_OB-fold"/>
</dbReference>
<keyword evidence="11" id="KW-0418">Kinase</keyword>
<dbReference type="SUPFAM" id="SSF52540">
    <property type="entry name" value="P-loop containing nucleoside triphosphate hydrolases"/>
    <property type="match status" value="2"/>
</dbReference>
<comment type="caution">
    <text evidence="12">Lacks conserved residue(s) required for the propagation of feature annotation.</text>
</comment>
<dbReference type="SUPFAM" id="SSF50249">
    <property type="entry name" value="Nucleic acid-binding proteins"/>
    <property type="match status" value="1"/>
</dbReference>
<evidence type="ECO:0000313" key="16">
    <source>
        <dbReference type="Proteomes" id="UP001374893"/>
    </source>
</evidence>
<evidence type="ECO:0000256" key="11">
    <source>
        <dbReference type="HAMAP-Rule" id="MF_00376"/>
    </source>
</evidence>
<comment type="pathway">
    <text evidence="11">Cofactor biosynthesis; coenzyme A biosynthesis; CoA from (R)-pantothenate: step 5/5.</text>
</comment>
<comment type="subunit">
    <text evidence="12">Homohexamer. The homohexamer assembles into an open ring structure.</text>
</comment>
<dbReference type="SMART" id="SM00382">
    <property type="entry name" value="AAA"/>
    <property type="match status" value="2"/>
</dbReference>
<comment type="function">
    <text evidence="12">Facilitates transcription termination by a mechanism that involves Rho binding to the nascent RNA, activation of Rho's RNA-dependent ATPase activity, and release of the mRNA from the DNA template.</text>
</comment>
<evidence type="ECO:0000256" key="3">
    <source>
        <dbReference type="ARBA" id="ARBA00022741"/>
    </source>
</evidence>
<evidence type="ECO:0000313" key="15">
    <source>
        <dbReference type="EMBL" id="BCX46527.1"/>
    </source>
</evidence>
<dbReference type="EC" id="2.7.1.24" evidence="11"/>
<dbReference type="InterPro" id="IPR004665">
    <property type="entry name" value="Term_rho"/>
</dbReference>
<proteinExistence type="inferred from homology"/>
<dbReference type="NCBIfam" id="TIGR00152">
    <property type="entry name" value="dephospho-CoA kinase"/>
    <property type="match status" value="1"/>
</dbReference>
<comment type="subcellular location">
    <subcellularLocation>
        <location evidence="11">Cytoplasm</location>
    </subcellularLocation>
</comment>
<dbReference type="NCBIfam" id="NF006886">
    <property type="entry name" value="PRK09376.1"/>
    <property type="match status" value="1"/>
</dbReference>
<feature type="binding site" evidence="11">
    <location>
        <begin position="62"/>
        <end position="67"/>
    </location>
    <ligand>
        <name>ATP</name>
        <dbReference type="ChEBI" id="CHEBI:30616"/>
    </ligand>
</feature>
<feature type="binding site" evidence="12">
    <location>
        <position position="482"/>
    </location>
    <ligand>
        <name>ATP</name>
        <dbReference type="ChEBI" id="CHEBI:30616"/>
    </ligand>
</feature>
<dbReference type="HAMAP" id="MF_01884">
    <property type="entry name" value="Rho"/>
    <property type="match status" value="1"/>
</dbReference>
<evidence type="ECO:0000256" key="13">
    <source>
        <dbReference type="PROSITE-ProRule" id="PRU01203"/>
    </source>
</evidence>
<dbReference type="EMBL" id="AP024702">
    <property type="protein sequence ID" value="BCX46527.1"/>
    <property type="molecule type" value="Genomic_DNA"/>
</dbReference>